<dbReference type="EMBL" id="ACIJ02000028">
    <property type="protein sequence ID" value="EEX70511.1"/>
    <property type="molecule type" value="Genomic_DNA"/>
</dbReference>
<gene>
    <name evidence="1" type="ORF">GCWU000325_02553</name>
</gene>
<dbReference type="Proteomes" id="UP000003460">
    <property type="component" value="Unassembled WGS sequence"/>
</dbReference>
<evidence type="ECO:0000313" key="1">
    <source>
        <dbReference type="EMBL" id="EEX70511.1"/>
    </source>
</evidence>
<protein>
    <recommendedName>
        <fullName evidence="3">MAM domain-containing protein</fullName>
    </recommendedName>
</protein>
<proteinExistence type="predicted"/>
<evidence type="ECO:0000313" key="2">
    <source>
        <dbReference type="Proteomes" id="UP000003460"/>
    </source>
</evidence>
<reference evidence="1" key="1">
    <citation type="submission" date="2009-09" db="EMBL/GenBank/DDBJ databases">
        <authorList>
            <person name="Weinstock G."/>
            <person name="Sodergren E."/>
            <person name="Clifton S."/>
            <person name="Fulton L."/>
            <person name="Fulton B."/>
            <person name="Courtney L."/>
            <person name="Fronick C."/>
            <person name="Harrison M."/>
            <person name="Strong C."/>
            <person name="Farmer C."/>
            <person name="Delahaunty K."/>
            <person name="Markovic C."/>
            <person name="Hall O."/>
            <person name="Minx P."/>
            <person name="Tomlinson C."/>
            <person name="Mitreva M."/>
            <person name="Nelson J."/>
            <person name="Hou S."/>
            <person name="Wollam A."/>
            <person name="Pepin K.H."/>
            <person name="Johnson M."/>
            <person name="Bhonagiri V."/>
            <person name="Nash W.E."/>
            <person name="Warren W."/>
            <person name="Chinwalla A."/>
            <person name="Mardis E.R."/>
            <person name="Wilson R.K."/>
        </authorList>
    </citation>
    <scope>NUCLEOTIDE SEQUENCE [LARGE SCALE GENOMIC DNA]</scope>
    <source>
        <strain evidence="1">ATCC 51259</strain>
    </source>
</reference>
<sequence>MLMTEAPYTLPFFESFAGGKGARYWASDVRRGNSEEGFGFTNLYYVDNDKGCALYNSTSHNGEAVLTFGKISLSGDAIPFLYFYYYALPGEAMKLKVLAYKNGGSADTLKIIDNNALSGHDGWLILTVRSGIDKVTTNDTFDVFTLQGVCIRRQATSLAGLKLGVYIVNGKKTTIGK</sequence>
<dbReference type="HOGENOM" id="CLU_1516593_0_0_10"/>
<organism evidence="1 2">
    <name type="scientific">Alloprevotella tannerae ATCC 51259</name>
    <dbReference type="NCBI Taxonomy" id="626522"/>
    <lineage>
        <taxon>Bacteria</taxon>
        <taxon>Pseudomonadati</taxon>
        <taxon>Bacteroidota</taxon>
        <taxon>Bacteroidia</taxon>
        <taxon>Bacteroidales</taxon>
        <taxon>Prevotellaceae</taxon>
        <taxon>Alloprevotella</taxon>
    </lineage>
</organism>
<keyword evidence="2" id="KW-1185">Reference proteome</keyword>
<comment type="caution">
    <text evidence="1">The sequence shown here is derived from an EMBL/GenBank/DDBJ whole genome shotgun (WGS) entry which is preliminary data.</text>
</comment>
<name>C9LJY9_9BACT</name>
<evidence type="ECO:0008006" key="3">
    <source>
        <dbReference type="Google" id="ProtNLM"/>
    </source>
</evidence>
<dbReference type="AlphaFoldDB" id="C9LJY9"/>
<accession>C9LJY9</accession>